<dbReference type="VEuPathDB" id="VectorBase:RPRC000318"/>
<dbReference type="AlphaFoldDB" id="T1H8H6"/>
<organism evidence="11 12">
    <name type="scientific">Rhodnius prolixus</name>
    <name type="common">Triatomid bug</name>
    <dbReference type="NCBI Taxonomy" id="13249"/>
    <lineage>
        <taxon>Eukaryota</taxon>
        <taxon>Metazoa</taxon>
        <taxon>Ecdysozoa</taxon>
        <taxon>Arthropoda</taxon>
        <taxon>Hexapoda</taxon>
        <taxon>Insecta</taxon>
        <taxon>Pterygota</taxon>
        <taxon>Neoptera</taxon>
        <taxon>Paraneoptera</taxon>
        <taxon>Hemiptera</taxon>
        <taxon>Heteroptera</taxon>
        <taxon>Panheteroptera</taxon>
        <taxon>Cimicomorpha</taxon>
        <taxon>Reduviidae</taxon>
        <taxon>Triatominae</taxon>
        <taxon>Rhodnius</taxon>
    </lineage>
</organism>
<accession>T1H8H6</accession>
<dbReference type="GO" id="GO:0005886">
    <property type="term" value="C:plasma membrane"/>
    <property type="evidence" value="ECO:0007669"/>
    <property type="project" value="UniProtKB-SubCell"/>
</dbReference>
<dbReference type="GO" id="GO:0004984">
    <property type="term" value="F:olfactory receptor activity"/>
    <property type="evidence" value="ECO:0007669"/>
    <property type="project" value="InterPro"/>
</dbReference>
<feature type="transmembrane region" description="Helical" evidence="10">
    <location>
        <begin position="136"/>
        <end position="158"/>
    </location>
</feature>
<reference evidence="11" key="1">
    <citation type="submission" date="2015-05" db="UniProtKB">
        <authorList>
            <consortium name="EnsemblMetazoa"/>
        </authorList>
    </citation>
    <scope>IDENTIFICATION</scope>
</reference>
<dbReference type="PANTHER" id="PTHR21137:SF35">
    <property type="entry name" value="ODORANT RECEPTOR 19A-RELATED"/>
    <property type="match status" value="1"/>
</dbReference>
<evidence type="ECO:0000256" key="7">
    <source>
        <dbReference type="ARBA" id="ARBA00023136"/>
    </source>
</evidence>
<sequence length="388" mass="45230">MAIPKDDDDEETDAFIPMGFMLKCMEISGVLFTKEKRSTRRARFLSAYYAISVIVGFIPLTLNLVFNIDDFFNQAMESLHFILAGAHATSKHFNMMFKQDEFMELFDEIRALWKEAESKPYLRKYARKKSKRSSKVVKLLYSTLPLTFVVCSVTMTIFKNTLLGKKDLPIQVWIPLDLDRHGMILCSILQYYVITTGFMAYLTNIFLMLTIFDHITLIMRLFIKELSMNRIWTRQERINVYITHSRIIKVIIKLRDLLAAQWLLETLLSAAQITLRGYMCLKTAKEHDVMFLYSFIVLIVIIWAISLTYVEGSEITILGESIHDAVYGLPWYNEDIQDRKELVFMLTATSKPLDLNYRSFVLFDRAQFLNIVRASFSYLTMLQVLDSS</sequence>
<dbReference type="InParanoid" id="T1H8H6"/>
<feature type="transmembrane region" description="Helical" evidence="10">
    <location>
        <begin position="290"/>
        <end position="310"/>
    </location>
</feature>
<keyword evidence="12" id="KW-1185">Reference proteome</keyword>
<evidence type="ECO:0000256" key="2">
    <source>
        <dbReference type="ARBA" id="ARBA00022475"/>
    </source>
</evidence>
<keyword evidence="2" id="KW-1003">Cell membrane</keyword>
<dbReference type="RefSeq" id="XP_073986875.1">
    <property type="nucleotide sequence ID" value="XM_074130774.1"/>
</dbReference>
<feature type="transmembrane region" description="Helical" evidence="10">
    <location>
        <begin position="71"/>
        <end position="89"/>
    </location>
</feature>
<evidence type="ECO:0000256" key="1">
    <source>
        <dbReference type="ARBA" id="ARBA00004651"/>
    </source>
</evidence>
<feature type="transmembrane region" description="Helical" evidence="10">
    <location>
        <begin position="45"/>
        <end position="65"/>
    </location>
</feature>
<keyword evidence="5 10" id="KW-0552">Olfaction</keyword>
<dbReference type="HOGENOM" id="CLU_743105_0_0_1"/>
<evidence type="ECO:0000313" key="11">
    <source>
        <dbReference type="EnsemblMetazoa" id="RPRC000318-PA"/>
    </source>
</evidence>
<dbReference type="EMBL" id="ACPB03011142">
    <property type="status" value="NOT_ANNOTATED_CDS"/>
    <property type="molecule type" value="Genomic_DNA"/>
</dbReference>
<evidence type="ECO:0000256" key="9">
    <source>
        <dbReference type="ARBA" id="ARBA00023224"/>
    </source>
</evidence>
<comment type="similarity">
    <text evidence="10">Belongs to the insect chemoreceptor superfamily. Heteromeric odorant receptor channel (TC 1.A.69) family.</text>
</comment>
<dbReference type="Proteomes" id="UP000015103">
    <property type="component" value="Unassembled WGS sequence"/>
</dbReference>
<keyword evidence="8 10" id="KW-0675">Receptor</keyword>
<name>T1H8H6_RHOPR</name>
<comment type="caution">
    <text evidence="10">Lacks conserved residue(s) required for the propagation of feature annotation.</text>
</comment>
<dbReference type="GO" id="GO:0005549">
    <property type="term" value="F:odorant binding"/>
    <property type="evidence" value="ECO:0007669"/>
    <property type="project" value="InterPro"/>
</dbReference>
<dbReference type="GeneID" id="141455600"/>
<protein>
    <recommendedName>
        <fullName evidence="10">Odorant receptor</fullName>
    </recommendedName>
</protein>
<dbReference type="EnsemblMetazoa" id="RPRC000318-RA">
    <property type="protein sequence ID" value="RPRC000318-PA"/>
    <property type="gene ID" value="RPRC000318"/>
</dbReference>
<dbReference type="InterPro" id="IPR004117">
    <property type="entry name" value="7tm6_olfct_rcpt"/>
</dbReference>
<evidence type="ECO:0000256" key="6">
    <source>
        <dbReference type="ARBA" id="ARBA00022989"/>
    </source>
</evidence>
<dbReference type="FunCoup" id="T1H8H6">
    <property type="interactions" value="84"/>
</dbReference>
<keyword evidence="7 10" id="KW-0472">Membrane</keyword>
<evidence type="ECO:0000256" key="5">
    <source>
        <dbReference type="ARBA" id="ARBA00022725"/>
    </source>
</evidence>
<evidence type="ECO:0000256" key="10">
    <source>
        <dbReference type="RuleBase" id="RU351113"/>
    </source>
</evidence>
<evidence type="ECO:0000313" key="12">
    <source>
        <dbReference type="Proteomes" id="UP000015103"/>
    </source>
</evidence>
<keyword evidence="4 10" id="KW-0812">Transmembrane</keyword>
<feature type="transmembrane region" description="Helical" evidence="10">
    <location>
        <begin position="198"/>
        <end position="223"/>
    </location>
</feature>
<feature type="transmembrane region" description="Helical" evidence="10">
    <location>
        <begin position="14"/>
        <end position="33"/>
    </location>
</feature>
<keyword evidence="9 10" id="KW-0807">Transducer</keyword>
<evidence type="ECO:0000256" key="3">
    <source>
        <dbReference type="ARBA" id="ARBA00022606"/>
    </source>
</evidence>
<comment type="subcellular location">
    <subcellularLocation>
        <location evidence="1 10">Cell membrane</location>
        <topology evidence="1 10">Multi-pass membrane protein</topology>
    </subcellularLocation>
</comment>
<evidence type="ECO:0000256" key="8">
    <source>
        <dbReference type="ARBA" id="ARBA00023170"/>
    </source>
</evidence>
<keyword evidence="6 10" id="KW-1133">Transmembrane helix</keyword>
<dbReference type="OMA" id="TIFDHIT"/>
<dbReference type="PANTHER" id="PTHR21137">
    <property type="entry name" value="ODORANT RECEPTOR"/>
    <property type="match status" value="1"/>
</dbReference>
<dbReference type="Pfam" id="PF02949">
    <property type="entry name" value="7tm_6"/>
    <property type="match status" value="1"/>
</dbReference>
<keyword evidence="3 10" id="KW-0716">Sensory transduction</keyword>
<proteinExistence type="inferred from homology"/>
<dbReference type="GO" id="GO:0007165">
    <property type="term" value="P:signal transduction"/>
    <property type="evidence" value="ECO:0007669"/>
    <property type="project" value="UniProtKB-KW"/>
</dbReference>
<evidence type="ECO:0000256" key="4">
    <source>
        <dbReference type="ARBA" id="ARBA00022692"/>
    </source>
</evidence>